<organism evidence="1 2">
    <name type="scientific">Propioniciclava coleopterorum</name>
    <dbReference type="NCBI Taxonomy" id="2714937"/>
    <lineage>
        <taxon>Bacteria</taxon>
        <taxon>Bacillati</taxon>
        <taxon>Actinomycetota</taxon>
        <taxon>Actinomycetes</taxon>
        <taxon>Propionibacteriales</taxon>
        <taxon>Propionibacteriaceae</taxon>
        <taxon>Propioniciclava</taxon>
    </lineage>
</organism>
<accession>A0A6G7Y6Z6</accession>
<gene>
    <name evidence="1" type="ORF">G7070_10320</name>
</gene>
<reference evidence="1 2" key="1">
    <citation type="submission" date="2020-03" db="EMBL/GenBank/DDBJ databases">
        <title>Propioniciclava sp. nov., isolated from Hydrophilus acuminatus.</title>
        <authorList>
            <person name="Hyun D.-W."/>
            <person name="Bae J.-W."/>
        </authorList>
    </citation>
    <scope>NUCLEOTIDE SEQUENCE [LARGE SCALE GENOMIC DNA]</scope>
    <source>
        <strain evidence="1 2">HDW11</strain>
    </source>
</reference>
<proteinExistence type="predicted"/>
<keyword evidence="2" id="KW-1185">Reference proteome</keyword>
<dbReference type="AlphaFoldDB" id="A0A6G7Y6Z6"/>
<dbReference type="Proteomes" id="UP000501058">
    <property type="component" value="Chromosome"/>
</dbReference>
<dbReference type="EMBL" id="CP049865">
    <property type="protein sequence ID" value="QIK72585.1"/>
    <property type="molecule type" value="Genomic_DNA"/>
</dbReference>
<evidence type="ECO:0000313" key="2">
    <source>
        <dbReference type="Proteomes" id="UP000501058"/>
    </source>
</evidence>
<dbReference type="RefSeq" id="WP_166233659.1">
    <property type="nucleotide sequence ID" value="NZ_CP049865.1"/>
</dbReference>
<name>A0A6G7Y6Z6_9ACTN</name>
<evidence type="ECO:0000313" key="1">
    <source>
        <dbReference type="EMBL" id="QIK72585.1"/>
    </source>
</evidence>
<dbReference type="KEGG" id="prv:G7070_10320"/>
<sequence>MIDTVAQQSLITTVFEASNAALDRLTHLIPDLDRDRTEYALASVLLEEAWVAGG</sequence>
<protein>
    <submittedName>
        <fullName evidence="1">Uncharacterized protein</fullName>
    </submittedName>
</protein>